<dbReference type="Proteomes" id="UP000185655">
    <property type="component" value="Unassembled WGS sequence"/>
</dbReference>
<dbReference type="Gene3D" id="1.10.10.10">
    <property type="entry name" value="Winged helix-like DNA-binding domain superfamily/Winged helix DNA-binding domain"/>
    <property type="match status" value="1"/>
</dbReference>
<reference evidence="7 8" key="2">
    <citation type="submission" date="2016-11" db="EMBL/GenBank/DDBJ databases">
        <authorList>
            <person name="Jaros S."/>
            <person name="Januszkiewicz K."/>
            <person name="Wedrychowicz H."/>
        </authorList>
    </citation>
    <scope>NUCLEOTIDE SEQUENCE [LARGE SCALE GENOMIC DNA]</scope>
    <source>
        <strain evidence="7 8">DSM 22330</strain>
    </source>
</reference>
<gene>
    <name evidence="6" type="ORF">RR45_GL001301</name>
    <name evidence="7" type="ORF">SAMN02746068_00130</name>
</gene>
<evidence type="ECO:0000256" key="1">
    <source>
        <dbReference type="ARBA" id="ARBA00022491"/>
    </source>
</evidence>
<dbReference type="STRING" id="1122154.SAMN02746068_00130"/>
<evidence type="ECO:0000313" key="9">
    <source>
        <dbReference type="Proteomes" id="UP000218979"/>
    </source>
</evidence>
<keyword evidence="3 7" id="KW-0238">DNA-binding</keyword>
<dbReference type="SUPFAM" id="SSF64288">
    <property type="entry name" value="Chorismate lyase-like"/>
    <property type="match status" value="1"/>
</dbReference>
<dbReference type="GO" id="GO:0003700">
    <property type="term" value="F:DNA-binding transcription factor activity"/>
    <property type="evidence" value="ECO:0007669"/>
    <property type="project" value="InterPro"/>
</dbReference>
<dbReference type="SMART" id="SM00866">
    <property type="entry name" value="UTRA"/>
    <property type="match status" value="1"/>
</dbReference>
<sequence>MRTNTKYIDIYTQIKYDIESGKYPINEKLPQGRILADQFNVSELTITKAINLLVQEGYIVRRRGSGSFVKNFRNSTITKFSPLTGSTALHEGEVTSTIIGFSTEAPNQYIADKLSIDKESLVYKIIRLRTIKNVPSIIEYTWMPLEIIPGLTTKELETSIYSYIHKTLNLTIKSAHIKVAGVRPSILEKAYLKLKDTDFLMQTEQIGYLDDGRIFEFSIASHIPSEFAFETVLIANEHD</sequence>
<dbReference type="InterPro" id="IPR011663">
    <property type="entry name" value="UTRA"/>
</dbReference>
<dbReference type="Pfam" id="PF07702">
    <property type="entry name" value="UTRA"/>
    <property type="match status" value="1"/>
</dbReference>
<keyword evidence="4" id="KW-0804">Transcription</keyword>
<dbReference type="InterPro" id="IPR028978">
    <property type="entry name" value="Chorismate_lyase_/UTRA_dom_sf"/>
</dbReference>
<dbReference type="RefSeq" id="WP_031365681.1">
    <property type="nucleotide sequence ID" value="NZ_FPKS01000001.1"/>
</dbReference>
<dbReference type="GO" id="GO:0003677">
    <property type="term" value="F:DNA binding"/>
    <property type="evidence" value="ECO:0007669"/>
    <property type="project" value="UniProtKB-KW"/>
</dbReference>
<dbReference type="EMBL" id="JXJT01000003">
    <property type="protein sequence ID" value="PCS04367.1"/>
    <property type="molecule type" value="Genomic_DNA"/>
</dbReference>
<evidence type="ECO:0000256" key="3">
    <source>
        <dbReference type="ARBA" id="ARBA00023125"/>
    </source>
</evidence>
<evidence type="ECO:0000256" key="4">
    <source>
        <dbReference type="ARBA" id="ARBA00023163"/>
    </source>
</evidence>
<dbReference type="EMBL" id="FPKS01000001">
    <property type="protein sequence ID" value="SFZ70234.1"/>
    <property type="molecule type" value="Genomic_DNA"/>
</dbReference>
<dbReference type="Pfam" id="PF00392">
    <property type="entry name" value="GntR"/>
    <property type="match status" value="1"/>
</dbReference>
<evidence type="ECO:0000259" key="5">
    <source>
        <dbReference type="PROSITE" id="PS50949"/>
    </source>
</evidence>
<name>A0A1K2H3W8_9LACT</name>
<proteinExistence type="predicted"/>
<dbReference type="PANTHER" id="PTHR44846">
    <property type="entry name" value="MANNOSYL-D-GLYCERATE TRANSPORT/METABOLISM SYSTEM REPRESSOR MNGR-RELATED"/>
    <property type="match status" value="1"/>
</dbReference>
<protein>
    <submittedName>
        <fullName evidence="7">DNA-binding transcriptional regulator, GntR family</fullName>
    </submittedName>
    <submittedName>
        <fullName evidence="6">GntR family transcriptional regulator</fullName>
    </submittedName>
</protein>
<dbReference type="OrthoDB" id="9815017at2"/>
<dbReference type="CDD" id="cd07377">
    <property type="entry name" value="WHTH_GntR"/>
    <property type="match status" value="1"/>
</dbReference>
<keyword evidence="9" id="KW-1185">Reference proteome</keyword>
<dbReference type="GO" id="GO:0045892">
    <property type="term" value="P:negative regulation of DNA-templated transcription"/>
    <property type="evidence" value="ECO:0007669"/>
    <property type="project" value="TreeGrafter"/>
</dbReference>
<dbReference type="SUPFAM" id="SSF46785">
    <property type="entry name" value="Winged helix' DNA-binding domain"/>
    <property type="match status" value="1"/>
</dbReference>
<dbReference type="AlphaFoldDB" id="A0A1K2H3W8"/>
<organism evidence="7 8">
    <name type="scientific">Pseudolactococcus chungangensis CAU 28 = DSM 22330</name>
    <dbReference type="NCBI Taxonomy" id="1122154"/>
    <lineage>
        <taxon>Bacteria</taxon>
        <taxon>Bacillati</taxon>
        <taxon>Bacillota</taxon>
        <taxon>Bacilli</taxon>
        <taxon>Lactobacillales</taxon>
        <taxon>Streptococcaceae</taxon>
        <taxon>Pseudolactococcus</taxon>
    </lineage>
</organism>
<dbReference type="FunFam" id="3.40.1410.10:FF:000008">
    <property type="entry name" value="Transcriptional regulator, GntR family"/>
    <property type="match status" value="1"/>
</dbReference>
<keyword evidence="2" id="KW-0805">Transcription regulation</keyword>
<dbReference type="Proteomes" id="UP000218979">
    <property type="component" value="Unassembled WGS sequence"/>
</dbReference>
<evidence type="ECO:0000313" key="7">
    <source>
        <dbReference type="EMBL" id="SFZ70234.1"/>
    </source>
</evidence>
<dbReference type="InterPro" id="IPR000524">
    <property type="entry name" value="Tscrpt_reg_HTH_GntR"/>
</dbReference>
<dbReference type="InterPro" id="IPR036388">
    <property type="entry name" value="WH-like_DNA-bd_sf"/>
</dbReference>
<keyword evidence="1" id="KW-0678">Repressor</keyword>
<evidence type="ECO:0000256" key="2">
    <source>
        <dbReference type="ARBA" id="ARBA00023015"/>
    </source>
</evidence>
<dbReference type="Gene3D" id="3.40.1410.10">
    <property type="entry name" value="Chorismate lyase-like"/>
    <property type="match status" value="1"/>
</dbReference>
<feature type="domain" description="HTH gntR-type" evidence="5">
    <location>
        <begin position="4"/>
        <end position="72"/>
    </location>
</feature>
<evidence type="ECO:0000313" key="8">
    <source>
        <dbReference type="Proteomes" id="UP000185655"/>
    </source>
</evidence>
<evidence type="ECO:0000313" key="6">
    <source>
        <dbReference type="EMBL" id="PCS04367.1"/>
    </source>
</evidence>
<accession>A0A1K2H3W8</accession>
<reference evidence="6 9" key="1">
    <citation type="submission" date="2014-12" db="EMBL/GenBank/DDBJ databases">
        <title>Draft genome sequences of 10 type strains of Lactococcus.</title>
        <authorList>
            <person name="Sun Z."/>
            <person name="Zhong Z."/>
            <person name="Liu W."/>
            <person name="Zhang W."/>
            <person name="Zhang H."/>
        </authorList>
    </citation>
    <scope>NUCLEOTIDE SEQUENCE [LARGE SCALE GENOMIC DNA]</scope>
    <source>
        <strain evidence="6 9">DSM 22330</strain>
    </source>
</reference>
<dbReference type="InterPro" id="IPR036390">
    <property type="entry name" value="WH_DNA-bd_sf"/>
</dbReference>
<dbReference type="PROSITE" id="PS50949">
    <property type="entry name" value="HTH_GNTR"/>
    <property type="match status" value="1"/>
</dbReference>
<dbReference type="InterPro" id="IPR050679">
    <property type="entry name" value="Bact_HTH_transcr_reg"/>
</dbReference>
<dbReference type="PANTHER" id="PTHR44846:SF5">
    <property type="entry name" value="HTH-TYPE TRANSCRIPTIONAL REGULATOR GMUR"/>
    <property type="match status" value="1"/>
</dbReference>
<dbReference type="SMART" id="SM00345">
    <property type="entry name" value="HTH_GNTR"/>
    <property type="match status" value="1"/>
</dbReference>